<evidence type="ECO:0000313" key="6">
    <source>
        <dbReference type="Proteomes" id="UP000603904"/>
    </source>
</evidence>
<dbReference type="InterPro" id="IPR009057">
    <property type="entry name" value="Homeodomain-like_sf"/>
</dbReference>
<dbReference type="PANTHER" id="PTHR30055:SF226">
    <property type="entry name" value="HTH-TYPE TRANSCRIPTIONAL REGULATOR PKSA"/>
    <property type="match status" value="1"/>
</dbReference>
<proteinExistence type="predicted"/>
<reference evidence="5 6" key="1">
    <citation type="submission" date="2021-01" db="EMBL/GenBank/DDBJ databases">
        <title>Whole genome shotgun sequence of Microbispora corallina NBRC 16416.</title>
        <authorList>
            <person name="Komaki H."/>
            <person name="Tamura T."/>
        </authorList>
    </citation>
    <scope>NUCLEOTIDE SEQUENCE [LARGE SCALE GENOMIC DNA]</scope>
    <source>
        <strain evidence="5 6">NBRC 16416</strain>
    </source>
</reference>
<feature type="DNA-binding region" description="H-T-H motif" evidence="2">
    <location>
        <begin position="46"/>
        <end position="65"/>
    </location>
</feature>
<evidence type="ECO:0000259" key="4">
    <source>
        <dbReference type="PROSITE" id="PS50977"/>
    </source>
</evidence>
<dbReference type="SUPFAM" id="SSF46689">
    <property type="entry name" value="Homeodomain-like"/>
    <property type="match status" value="1"/>
</dbReference>
<accession>A0ABQ4G346</accession>
<keyword evidence="6" id="KW-1185">Reference proteome</keyword>
<evidence type="ECO:0000256" key="2">
    <source>
        <dbReference type="PROSITE-ProRule" id="PRU00335"/>
    </source>
</evidence>
<sequence>MPAGERDGEGEEREAPVRRLRRADRREQILDAATRAFARAGFTATGLDDVASEAGVTRVILYRHFDSKADLYRAVLDRGFARLEESVGAGGFGGETIPALVRAAAADPDAFRLLFRHAAGEPEFRGVIDALTEESREVSRSHLVSRIPDPAWLEWASRLLPVVTVEAVIAWLDAGSPDPETAAARIRQVVNHVIETAVGGRR</sequence>
<dbReference type="Gene3D" id="1.10.357.10">
    <property type="entry name" value="Tetracycline Repressor, domain 2"/>
    <property type="match status" value="1"/>
</dbReference>
<dbReference type="EMBL" id="BOOC01000022">
    <property type="protein sequence ID" value="GIH41403.1"/>
    <property type="molecule type" value="Genomic_DNA"/>
</dbReference>
<dbReference type="RefSeq" id="WP_204058752.1">
    <property type="nucleotide sequence ID" value="NZ_BAAAGP010000020.1"/>
</dbReference>
<comment type="caution">
    <text evidence="5">The sequence shown here is derived from an EMBL/GenBank/DDBJ whole genome shotgun (WGS) entry which is preliminary data.</text>
</comment>
<evidence type="ECO:0000313" key="5">
    <source>
        <dbReference type="EMBL" id="GIH41403.1"/>
    </source>
</evidence>
<evidence type="ECO:0000256" key="3">
    <source>
        <dbReference type="SAM" id="MobiDB-lite"/>
    </source>
</evidence>
<dbReference type="PROSITE" id="PS50977">
    <property type="entry name" value="HTH_TETR_2"/>
    <property type="match status" value="1"/>
</dbReference>
<dbReference type="PANTHER" id="PTHR30055">
    <property type="entry name" value="HTH-TYPE TRANSCRIPTIONAL REGULATOR RUTR"/>
    <property type="match status" value="1"/>
</dbReference>
<organism evidence="5 6">
    <name type="scientific">Microbispora corallina</name>
    <dbReference type="NCBI Taxonomy" id="83302"/>
    <lineage>
        <taxon>Bacteria</taxon>
        <taxon>Bacillati</taxon>
        <taxon>Actinomycetota</taxon>
        <taxon>Actinomycetes</taxon>
        <taxon>Streptosporangiales</taxon>
        <taxon>Streptosporangiaceae</taxon>
        <taxon>Microbispora</taxon>
    </lineage>
</organism>
<feature type="compositionally biased region" description="Basic and acidic residues" evidence="3">
    <location>
        <begin position="1"/>
        <end position="17"/>
    </location>
</feature>
<feature type="domain" description="HTH tetR-type" evidence="4">
    <location>
        <begin position="23"/>
        <end position="83"/>
    </location>
</feature>
<keyword evidence="1 2" id="KW-0238">DNA-binding</keyword>
<dbReference type="InterPro" id="IPR001647">
    <property type="entry name" value="HTH_TetR"/>
</dbReference>
<dbReference type="Proteomes" id="UP000603904">
    <property type="component" value="Unassembled WGS sequence"/>
</dbReference>
<protein>
    <recommendedName>
        <fullName evidence="4">HTH tetR-type domain-containing protein</fullName>
    </recommendedName>
</protein>
<name>A0ABQ4G346_9ACTN</name>
<feature type="region of interest" description="Disordered" evidence="3">
    <location>
        <begin position="1"/>
        <end position="20"/>
    </location>
</feature>
<dbReference type="PRINTS" id="PR00455">
    <property type="entry name" value="HTHTETR"/>
</dbReference>
<evidence type="ECO:0000256" key="1">
    <source>
        <dbReference type="ARBA" id="ARBA00023125"/>
    </source>
</evidence>
<dbReference type="InterPro" id="IPR050109">
    <property type="entry name" value="HTH-type_TetR-like_transc_reg"/>
</dbReference>
<gene>
    <name evidence="5" type="ORF">Mco01_44030</name>
</gene>
<dbReference type="Pfam" id="PF00440">
    <property type="entry name" value="TetR_N"/>
    <property type="match status" value="1"/>
</dbReference>